<name>A0AAE1BMT1_PETCI</name>
<evidence type="ECO:0000313" key="2">
    <source>
        <dbReference type="Proteomes" id="UP001286313"/>
    </source>
</evidence>
<evidence type="ECO:0000313" key="1">
    <source>
        <dbReference type="EMBL" id="KAK3852019.1"/>
    </source>
</evidence>
<sequence>MQTFYEDVKELVVTDGEAVICLPRQEDESSLAPCCQEEADTYIMLHVAHAAVHDHRQIQVQTVDTDVVVLAVMVAQALPCIDELVWIAFGTGKNYRYIPAHEIAASLGPQKARALPVFHAMTGCDMVSAFMGHGKKSA</sequence>
<dbReference type="EMBL" id="JAWQEG010007619">
    <property type="protein sequence ID" value="KAK3852019.1"/>
    <property type="molecule type" value="Genomic_DNA"/>
</dbReference>
<protein>
    <submittedName>
        <fullName evidence="1">Uncharacterized protein</fullName>
    </submittedName>
</protein>
<comment type="caution">
    <text evidence="1">The sequence shown here is derived from an EMBL/GenBank/DDBJ whole genome shotgun (WGS) entry which is preliminary data.</text>
</comment>
<proteinExistence type="predicted"/>
<keyword evidence="2" id="KW-1185">Reference proteome</keyword>
<dbReference type="AlphaFoldDB" id="A0AAE1BMT1"/>
<accession>A0AAE1BMT1</accession>
<gene>
    <name evidence="1" type="ORF">Pcinc_041376</name>
</gene>
<organism evidence="1 2">
    <name type="scientific">Petrolisthes cinctipes</name>
    <name type="common">Flat porcelain crab</name>
    <dbReference type="NCBI Taxonomy" id="88211"/>
    <lineage>
        <taxon>Eukaryota</taxon>
        <taxon>Metazoa</taxon>
        <taxon>Ecdysozoa</taxon>
        <taxon>Arthropoda</taxon>
        <taxon>Crustacea</taxon>
        <taxon>Multicrustacea</taxon>
        <taxon>Malacostraca</taxon>
        <taxon>Eumalacostraca</taxon>
        <taxon>Eucarida</taxon>
        <taxon>Decapoda</taxon>
        <taxon>Pleocyemata</taxon>
        <taxon>Anomura</taxon>
        <taxon>Galatheoidea</taxon>
        <taxon>Porcellanidae</taxon>
        <taxon>Petrolisthes</taxon>
    </lineage>
</organism>
<dbReference type="Proteomes" id="UP001286313">
    <property type="component" value="Unassembled WGS sequence"/>
</dbReference>
<reference evidence="1" key="1">
    <citation type="submission" date="2023-10" db="EMBL/GenBank/DDBJ databases">
        <title>Genome assemblies of two species of porcelain crab, Petrolisthes cinctipes and Petrolisthes manimaculis (Anomura: Porcellanidae).</title>
        <authorList>
            <person name="Angst P."/>
        </authorList>
    </citation>
    <scope>NUCLEOTIDE SEQUENCE</scope>
    <source>
        <strain evidence="1">PB745_01</strain>
        <tissue evidence="1">Gill</tissue>
    </source>
</reference>